<dbReference type="Gene3D" id="2.30.42.10">
    <property type="match status" value="1"/>
</dbReference>
<dbReference type="EMBL" id="CAMXCT010002908">
    <property type="protein sequence ID" value="CAI4001283.1"/>
    <property type="molecule type" value="Genomic_DNA"/>
</dbReference>
<reference evidence="3" key="1">
    <citation type="submission" date="2022-10" db="EMBL/GenBank/DDBJ databases">
        <authorList>
            <person name="Chen Y."/>
            <person name="Dougan E. K."/>
            <person name="Chan C."/>
            <person name="Rhodes N."/>
            <person name="Thang M."/>
        </authorList>
    </citation>
    <scope>NUCLEOTIDE SEQUENCE</scope>
</reference>
<dbReference type="InterPro" id="IPR036034">
    <property type="entry name" value="PDZ_sf"/>
</dbReference>
<feature type="compositionally biased region" description="Basic and acidic residues" evidence="1">
    <location>
        <begin position="143"/>
        <end position="153"/>
    </location>
</feature>
<dbReference type="SUPFAM" id="SSF50156">
    <property type="entry name" value="PDZ domain-like"/>
    <property type="match status" value="1"/>
</dbReference>
<dbReference type="EMBL" id="CAMXCT020002908">
    <property type="protein sequence ID" value="CAL1154658.1"/>
    <property type="molecule type" value="Genomic_DNA"/>
</dbReference>
<organism evidence="3">
    <name type="scientific">Cladocopium goreaui</name>
    <dbReference type="NCBI Taxonomy" id="2562237"/>
    <lineage>
        <taxon>Eukaryota</taxon>
        <taxon>Sar</taxon>
        <taxon>Alveolata</taxon>
        <taxon>Dinophyceae</taxon>
        <taxon>Suessiales</taxon>
        <taxon>Symbiodiniaceae</taxon>
        <taxon>Cladocopium</taxon>
    </lineage>
</organism>
<evidence type="ECO:0000313" key="4">
    <source>
        <dbReference type="EMBL" id="CAL4788595.1"/>
    </source>
</evidence>
<evidence type="ECO:0000313" key="3">
    <source>
        <dbReference type="EMBL" id="CAI4001283.1"/>
    </source>
</evidence>
<dbReference type="OrthoDB" id="418292at2759"/>
<name>A0A9P1G5Z6_9DINO</name>
<sequence>MSQVQVPPGFEASCRKAVCSEAGATSLDPAEELKAELIKQVTEACKEHVNQKTQEAVETLWKRGQKTIQSMQQQHAATTEQLRSQLAACTESHRSLERETVVLRANLEAMMKHLTILFGVPPHCDPTLSTSLWNFENKDAETTFSEEEHHDMEDPTYPLSCFGSDNGSQGPVAGSGGTGSETEPSPTAEAAAGFSNPPATFSLMLRLADNVPVGLQVKGEEGLLVEKILPGGAIEAWNKQCPGEVREIRPGDRIVMINGHEDSEAMRHECLTKLLLKMTVQRVAM</sequence>
<comment type="caution">
    <text evidence="3">The sequence shown here is derived from an EMBL/GenBank/DDBJ whole genome shotgun (WGS) entry which is preliminary data.</text>
</comment>
<dbReference type="CDD" id="cd00136">
    <property type="entry name" value="PDZ_canonical"/>
    <property type="match status" value="1"/>
</dbReference>
<keyword evidence="5" id="KW-1185">Reference proteome</keyword>
<feature type="compositionally biased region" description="Low complexity" evidence="1">
    <location>
        <begin position="180"/>
        <end position="192"/>
    </location>
</feature>
<dbReference type="PROSITE" id="PS50106">
    <property type="entry name" value="PDZ"/>
    <property type="match status" value="1"/>
</dbReference>
<evidence type="ECO:0000313" key="5">
    <source>
        <dbReference type="Proteomes" id="UP001152797"/>
    </source>
</evidence>
<proteinExistence type="predicted"/>
<accession>A0A9P1G5Z6</accession>
<dbReference type="EMBL" id="CAMXCT030002908">
    <property type="protein sequence ID" value="CAL4788595.1"/>
    <property type="molecule type" value="Genomic_DNA"/>
</dbReference>
<gene>
    <name evidence="3" type="ORF">C1SCF055_LOCUS27337</name>
</gene>
<reference evidence="4 5" key="2">
    <citation type="submission" date="2024-05" db="EMBL/GenBank/DDBJ databases">
        <authorList>
            <person name="Chen Y."/>
            <person name="Shah S."/>
            <person name="Dougan E. K."/>
            <person name="Thang M."/>
            <person name="Chan C."/>
        </authorList>
    </citation>
    <scope>NUCLEOTIDE SEQUENCE [LARGE SCALE GENOMIC DNA]</scope>
</reference>
<protein>
    <submittedName>
        <fullName evidence="4">PDZ domain-containing protein</fullName>
    </submittedName>
</protein>
<dbReference type="AlphaFoldDB" id="A0A9P1G5Z6"/>
<feature type="domain" description="PDZ" evidence="2">
    <location>
        <begin position="202"/>
        <end position="275"/>
    </location>
</feature>
<feature type="region of interest" description="Disordered" evidence="1">
    <location>
        <begin position="143"/>
        <end position="194"/>
    </location>
</feature>
<evidence type="ECO:0000259" key="2">
    <source>
        <dbReference type="PROSITE" id="PS50106"/>
    </source>
</evidence>
<evidence type="ECO:0000256" key="1">
    <source>
        <dbReference type="SAM" id="MobiDB-lite"/>
    </source>
</evidence>
<dbReference type="InterPro" id="IPR001478">
    <property type="entry name" value="PDZ"/>
</dbReference>
<dbReference type="Proteomes" id="UP001152797">
    <property type="component" value="Unassembled WGS sequence"/>
</dbReference>